<dbReference type="GO" id="GO:0016787">
    <property type="term" value="F:hydrolase activity"/>
    <property type="evidence" value="ECO:0007669"/>
    <property type="project" value="UniProtKB-KW"/>
</dbReference>
<dbReference type="Gene3D" id="3.30.70.270">
    <property type="match status" value="2"/>
</dbReference>
<name>A0A9P0Z108_CUSEU</name>
<dbReference type="InterPro" id="IPR043128">
    <property type="entry name" value="Rev_trsase/Diguanyl_cyclase"/>
</dbReference>
<dbReference type="EC" id="2.7.7.49" evidence="1"/>
<dbReference type="InterPro" id="IPR050951">
    <property type="entry name" value="Retrovirus_Pol_polyprotein"/>
</dbReference>
<evidence type="ECO:0000259" key="9">
    <source>
        <dbReference type="PROSITE" id="PS50994"/>
    </source>
</evidence>
<dbReference type="PROSITE" id="PS50994">
    <property type="entry name" value="INTEGRASE"/>
    <property type="match status" value="1"/>
</dbReference>
<dbReference type="EMBL" id="CAMAPE010000017">
    <property type="protein sequence ID" value="CAH9084723.1"/>
    <property type="molecule type" value="Genomic_DNA"/>
</dbReference>
<dbReference type="Gene3D" id="1.10.340.70">
    <property type="match status" value="1"/>
</dbReference>
<comment type="caution">
    <text evidence="10">The sequence shown here is derived from an EMBL/GenBank/DDBJ whole genome shotgun (WGS) entry which is preliminary data.</text>
</comment>
<dbReference type="Pfam" id="PF17917">
    <property type="entry name" value="RT_RNaseH"/>
    <property type="match status" value="1"/>
</dbReference>
<protein>
    <recommendedName>
        <fullName evidence="1">RNA-directed DNA polymerase</fullName>
        <ecNumber evidence="1">2.7.7.49</ecNumber>
    </recommendedName>
</protein>
<keyword evidence="7" id="KW-0695">RNA-directed DNA polymerase</keyword>
<feature type="compositionally biased region" description="Polar residues" evidence="8">
    <location>
        <begin position="341"/>
        <end position="355"/>
    </location>
</feature>
<accession>A0A9P0Z108</accession>
<dbReference type="InterPro" id="IPR036397">
    <property type="entry name" value="RNaseH_sf"/>
</dbReference>
<evidence type="ECO:0000256" key="7">
    <source>
        <dbReference type="ARBA" id="ARBA00022918"/>
    </source>
</evidence>
<reference evidence="10" key="1">
    <citation type="submission" date="2022-07" db="EMBL/GenBank/DDBJ databases">
        <authorList>
            <person name="Macas J."/>
            <person name="Novak P."/>
            <person name="Neumann P."/>
        </authorList>
    </citation>
    <scope>NUCLEOTIDE SEQUENCE</scope>
</reference>
<dbReference type="InterPro" id="IPR000477">
    <property type="entry name" value="RT_dom"/>
</dbReference>
<dbReference type="PANTHER" id="PTHR37984:SF5">
    <property type="entry name" value="PROTEIN NYNRIN-LIKE"/>
    <property type="match status" value="1"/>
</dbReference>
<dbReference type="SUPFAM" id="SSF50630">
    <property type="entry name" value="Acid proteases"/>
    <property type="match status" value="1"/>
</dbReference>
<feature type="compositionally biased region" description="Polar residues" evidence="8">
    <location>
        <begin position="449"/>
        <end position="464"/>
    </location>
</feature>
<keyword evidence="4" id="KW-0540">Nuclease</keyword>
<evidence type="ECO:0000256" key="3">
    <source>
        <dbReference type="ARBA" id="ARBA00022695"/>
    </source>
</evidence>
<dbReference type="Gene3D" id="2.40.70.10">
    <property type="entry name" value="Acid Proteases"/>
    <property type="match status" value="1"/>
</dbReference>
<dbReference type="FunFam" id="3.30.70.270:FF:000020">
    <property type="entry name" value="Transposon Tf2-6 polyprotein-like Protein"/>
    <property type="match status" value="1"/>
</dbReference>
<evidence type="ECO:0000256" key="1">
    <source>
        <dbReference type="ARBA" id="ARBA00012493"/>
    </source>
</evidence>
<keyword evidence="6" id="KW-0378">Hydrolase</keyword>
<evidence type="ECO:0000256" key="5">
    <source>
        <dbReference type="ARBA" id="ARBA00022759"/>
    </source>
</evidence>
<dbReference type="Pfam" id="PF00078">
    <property type="entry name" value="RVT_1"/>
    <property type="match status" value="1"/>
</dbReference>
<dbReference type="Pfam" id="PF17921">
    <property type="entry name" value="Integrase_H2C2"/>
    <property type="match status" value="1"/>
</dbReference>
<feature type="compositionally biased region" description="Polar residues" evidence="8">
    <location>
        <begin position="382"/>
        <end position="393"/>
    </location>
</feature>
<sequence length="1793" mass="204557">MVKHRSINEITYHKNPEIEQTFERLKSKLFNTDSEESSSRDSYTASSSSSDTEESTTMALETRTLRELTAPNLNQQPLCITFPTLDEGNTFELKSGLIHLLPSFHGLRGEDPNKHLSEFHVVCTSMCPNGVTEEQIKLRAFPFSLKDTAKDWLFYLPSGSIGTWAAMKKAFLERYYPASVSSSLKKQISNVEQKDDESFYEYWERFKKLCASCPYHGYSEQDLILYFYDGLCNEDRRMINAACGGGIVNKTPSQATNLISELAENCRHYDRRSTKRVMAAESNNSLESQVAGLTSLVKDFLLNPKPQEVKVCGICSTQGHPTDSCPTLQEENVEQINALGFQNQKRYNPQSNTYNPGWRDHPNLRYGNSQPPQPSNPPPPQYKQQGQTSNSNMSTEDMIRSLAMNMATMQQSVVQFQETTKSSIHNLENQISQISNAVSRLEAKDSARLPSQTEPNPRQQAHTVTLRSGKELVMAKEKAKSHIGEEEEEEELVEVTQPEVEAQIPTPPPVIPEIEAPFPEALRETRKLEKDKDIYETFSKCEVNIPLLNLIKGVPRFAKFFKELCTIKRKHRLNGKQKVQVSERVSAVFQKKLPKKYNDPGMFTIPCKLGGTTFSKAMLDLGASINVIPYSLYKSLELGPLNETRVVIQLADRSNAYPKGIVEDVLVMVDNLIFPADFYVLEMENDKNAVPILLGRPFLKTARAKIDVFSDSLTMEFDGDKVEFNIYDSMKYPNENHSLFAIDIVDPLVQNTFEINKEDELLSILENDFGENSSELALTPNTQAMIVELDTHFQLPLMPPGSRAFPLTIPEEKPLPSVLQAPDVEMKPLPTHLKYVFLGQKETLPVIISNKLTGEQEGKLIAVLNEHKLAIGWTIADIKGISPSTCMHRILMEDEAKPVRQPQRRLTPPMMEVVKKEVIKLLQMGIIFPISDSKWVSPTQVVPKKTGVTVVENKHGELMPTRIQNGWRVCIDYRRLNAVTRKDFFPLPFIDQMLERLAGHKFYCFLDGYSAYFQVPIAPEDQEKTTFTCPFGTFAYRRMPFGLCNASATFQRCMMSIFSEYVELFMEVFMDDFTIHGDSFDSCLLHLSLVLKSCLESNLVLNSEKCHFMVEEGIVLGHVISSKGIEVDKAKVEVIQSLPYPTTVKEIRSFLGHAGFYRRFIKDFSKIASPLCTLLQKEVEFIFSEDCKKAFNTLKEKLVTAPIIQAPDWSLPFEIMCDASDYAVGAVLGQKVGRASHVIYYASTTLNDAQRNYATTEKEMLAVVYALEKFRSYLLGTKVIIYTDHAAIRFLMTKKEAKPRLIRWILLLSEFDVEIKDKKGMENLVADHLSRLVLGEGNNHIKDDIRGEFPDETLFSLKEIRPWYAHIVNFLVLNRFPPSFSKAQREKLQHDAKQYVWDEPYLWKHCKDQVIRRCIPETEIASILAFCHSHACGGHFGGKRTSMKVLECGFLWPSLFQDAHVYCQSCDDCQRMGNISRKHEMPQVPMLYVEIFDVWGIDFMGPFPNSHGNLYILLAVDYVSKWVEAKATKTDDAKAVTEFLKTRIFSRFGVPRILISDRGTHFYNKTVSTLLKKYGVTHKLSTAYHPQTNGQAEVSNRELKSILQKTVNPNRKDWSLRMDDALWAYKTAFKTPIGMSPYRLVFGKACHLPVELEHKSYWAVKTFNLDMAKAGEQRKLQLQELEELRLESYENAAIYKEKTKVWHDKMIIRKDFQVGDKVLLFLSRLRLFPGKLRSRWEGPFEVVKVYTHGAVETKSLDTGKILKVNGHQLKPFLEGFQKESIECMDLIDPIFEE</sequence>
<gene>
    <name evidence="10" type="ORF">CEURO_LOCUS9137</name>
</gene>
<evidence type="ECO:0000256" key="8">
    <source>
        <dbReference type="SAM" id="MobiDB-lite"/>
    </source>
</evidence>
<dbReference type="FunFam" id="3.10.20.370:FF:000001">
    <property type="entry name" value="Retrovirus-related Pol polyprotein from transposon 17.6-like protein"/>
    <property type="match status" value="1"/>
</dbReference>
<dbReference type="InterPro" id="IPR041588">
    <property type="entry name" value="Integrase_H2C2"/>
</dbReference>
<dbReference type="InterPro" id="IPR012337">
    <property type="entry name" value="RNaseH-like_sf"/>
</dbReference>
<dbReference type="SUPFAM" id="SSF56672">
    <property type="entry name" value="DNA/RNA polymerases"/>
    <property type="match status" value="1"/>
</dbReference>
<dbReference type="InterPro" id="IPR005162">
    <property type="entry name" value="Retrotrans_gag_dom"/>
</dbReference>
<feature type="region of interest" description="Disordered" evidence="8">
    <location>
        <begin position="442"/>
        <end position="464"/>
    </location>
</feature>
<keyword evidence="2" id="KW-0808">Transferase</keyword>
<dbReference type="Proteomes" id="UP001152484">
    <property type="component" value="Unassembled WGS sequence"/>
</dbReference>
<dbReference type="GO" id="GO:0015074">
    <property type="term" value="P:DNA integration"/>
    <property type="evidence" value="ECO:0007669"/>
    <property type="project" value="InterPro"/>
</dbReference>
<dbReference type="GO" id="GO:0004519">
    <property type="term" value="F:endonuclease activity"/>
    <property type="evidence" value="ECO:0007669"/>
    <property type="project" value="UniProtKB-KW"/>
</dbReference>
<dbReference type="Pfam" id="PF00665">
    <property type="entry name" value="rve"/>
    <property type="match status" value="1"/>
</dbReference>
<evidence type="ECO:0000256" key="4">
    <source>
        <dbReference type="ARBA" id="ARBA00022722"/>
    </source>
</evidence>
<feature type="compositionally biased region" description="Low complexity" evidence="8">
    <location>
        <begin position="494"/>
        <end position="504"/>
    </location>
</feature>
<dbReference type="Gene3D" id="3.10.10.10">
    <property type="entry name" value="HIV Type 1 Reverse Transcriptase, subunit A, domain 1"/>
    <property type="match status" value="1"/>
</dbReference>
<dbReference type="GO" id="GO:0003676">
    <property type="term" value="F:nucleic acid binding"/>
    <property type="evidence" value="ECO:0007669"/>
    <property type="project" value="InterPro"/>
</dbReference>
<feature type="region of interest" description="Disordered" evidence="8">
    <location>
        <begin position="30"/>
        <end position="59"/>
    </location>
</feature>
<dbReference type="OrthoDB" id="1283808at2759"/>
<dbReference type="SUPFAM" id="SSF53098">
    <property type="entry name" value="Ribonuclease H-like"/>
    <property type="match status" value="1"/>
</dbReference>
<dbReference type="PANTHER" id="PTHR37984">
    <property type="entry name" value="PROTEIN CBG26694"/>
    <property type="match status" value="1"/>
</dbReference>
<keyword evidence="3" id="KW-0548">Nucleotidyltransferase</keyword>
<evidence type="ECO:0000256" key="2">
    <source>
        <dbReference type="ARBA" id="ARBA00022679"/>
    </source>
</evidence>
<organism evidence="10 11">
    <name type="scientific">Cuscuta europaea</name>
    <name type="common">European dodder</name>
    <dbReference type="NCBI Taxonomy" id="41803"/>
    <lineage>
        <taxon>Eukaryota</taxon>
        <taxon>Viridiplantae</taxon>
        <taxon>Streptophyta</taxon>
        <taxon>Embryophyta</taxon>
        <taxon>Tracheophyta</taxon>
        <taxon>Spermatophyta</taxon>
        <taxon>Magnoliopsida</taxon>
        <taxon>eudicotyledons</taxon>
        <taxon>Gunneridae</taxon>
        <taxon>Pentapetalae</taxon>
        <taxon>asterids</taxon>
        <taxon>lamiids</taxon>
        <taxon>Solanales</taxon>
        <taxon>Convolvulaceae</taxon>
        <taxon>Cuscuteae</taxon>
        <taxon>Cuscuta</taxon>
        <taxon>Cuscuta subgen. Cuscuta</taxon>
    </lineage>
</organism>
<keyword evidence="5" id="KW-0255">Endonuclease</keyword>
<feature type="domain" description="Integrase catalytic" evidence="9">
    <location>
        <begin position="1481"/>
        <end position="1645"/>
    </location>
</feature>
<feature type="compositionally biased region" description="Low complexity" evidence="8">
    <location>
        <begin position="40"/>
        <end position="50"/>
    </location>
</feature>
<evidence type="ECO:0000313" key="11">
    <source>
        <dbReference type="Proteomes" id="UP001152484"/>
    </source>
</evidence>
<dbReference type="InterPro" id="IPR001584">
    <property type="entry name" value="Integrase_cat-core"/>
</dbReference>
<feature type="compositionally biased region" description="Pro residues" evidence="8">
    <location>
        <begin position="371"/>
        <end position="381"/>
    </location>
</feature>
<dbReference type="CDD" id="cd01647">
    <property type="entry name" value="RT_LTR"/>
    <property type="match status" value="1"/>
</dbReference>
<feature type="region of interest" description="Disordered" evidence="8">
    <location>
        <begin position="480"/>
        <end position="514"/>
    </location>
</feature>
<dbReference type="Pfam" id="PF03732">
    <property type="entry name" value="Retrotrans_gag"/>
    <property type="match status" value="1"/>
</dbReference>
<dbReference type="CDD" id="cd00303">
    <property type="entry name" value="retropepsin_like"/>
    <property type="match status" value="1"/>
</dbReference>
<keyword evidence="11" id="KW-1185">Reference proteome</keyword>
<dbReference type="GO" id="GO:0003964">
    <property type="term" value="F:RNA-directed DNA polymerase activity"/>
    <property type="evidence" value="ECO:0007669"/>
    <property type="project" value="UniProtKB-KW"/>
</dbReference>
<evidence type="ECO:0000313" key="10">
    <source>
        <dbReference type="EMBL" id="CAH9084723.1"/>
    </source>
</evidence>
<feature type="region of interest" description="Disordered" evidence="8">
    <location>
        <begin position="341"/>
        <end position="393"/>
    </location>
</feature>
<dbReference type="InterPro" id="IPR043502">
    <property type="entry name" value="DNA/RNA_pol_sf"/>
</dbReference>
<proteinExistence type="predicted"/>
<dbReference type="CDD" id="cd09274">
    <property type="entry name" value="RNase_HI_RT_Ty3"/>
    <property type="match status" value="1"/>
</dbReference>
<dbReference type="Gene3D" id="3.30.420.10">
    <property type="entry name" value="Ribonuclease H-like superfamily/Ribonuclease H"/>
    <property type="match status" value="1"/>
</dbReference>
<dbReference type="InterPro" id="IPR041373">
    <property type="entry name" value="RT_RNaseH"/>
</dbReference>
<evidence type="ECO:0000256" key="6">
    <source>
        <dbReference type="ARBA" id="ARBA00022801"/>
    </source>
</evidence>
<dbReference type="InterPro" id="IPR021109">
    <property type="entry name" value="Peptidase_aspartic_dom_sf"/>
</dbReference>